<gene>
    <name evidence="6" type="ORF">ICI42_01425</name>
</gene>
<accession>A0A8J6PH51</accession>
<dbReference type="Pfam" id="PF00563">
    <property type="entry name" value="EAL"/>
    <property type="match status" value="1"/>
</dbReference>
<keyword evidence="1" id="KW-1133">Transmembrane helix</keyword>
<dbReference type="InterPro" id="IPR029787">
    <property type="entry name" value="Nucleotide_cyclase"/>
</dbReference>
<dbReference type="PANTHER" id="PTHR44757">
    <property type="entry name" value="DIGUANYLATE CYCLASE DGCP"/>
    <property type="match status" value="1"/>
</dbReference>
<keyword evidence="1" id="KW-0472">Membrane</keyword>
<dbReference type="RefSeq" id="WP_188162756.1">
    <property type="nucleotide sequence ID" value="NZ_JACVVX010000001.1"/>
</dbReference>
<dbReference type="FunFam" id="3.30.70.270:FF:000001">
    <property type="entry name" value="Diguanylate cyclase domain protein"/>
    <property type="match status" value="1"/>
</dbReference>
<dbReference type="SUPFAM" id="SSF55073">
    <property type="entry name" value="Nucleotide cyclase"/>
    <property type="match status" value="1"/>
</dbReference>
<evidence type="ECO:0000259" key="5">
    <source>
        <dbReference type="PROSITE" id="PS50924"/>
    </source>
</evidence>
<dbReference type="InterPro" id="IPR000014">
    <property type="entry name" value="PAS"/>
</dbReference>
<feature type="transmembrane region" description="Helical" evidence="1">
    <location>
        <begin position="110"/>
        <end position="130"/>
    </location>
</feature>
<feature type="domain" description="PAS" evidence="2">
    <location>
        <begin position="266"/>
        <end position="315"/>
    </location>
</feature>
<dbReference type="NCBIfam" id="TIGR00229">
    <property type="entry name" value="sensory_box"/>
    <property type="match status" value="1"/>
</dbReference>
<dbReference type="EMBL" id="JACVVX010000001">
    <property type="protein sequence ID" value="MBD0413316.1"/>
    <property type="molecule type" value="Genomic_DNA"/>
</dbReference>
<evidence type="ECO:0000259" key="3">
    <source>
        <dbReference type="PROSITE" id="PS50883"/>
    </source>
</evidence>
<dbReference type="PROSITE" id="PS50112">
    <property type="entry name" value="PAS"/>
    <property type="match status" value="1"/>
</dbReference>
<feature type="transmembrane region" description="Helical" evidence="1">
    <location>
        <begin position="175"/>
        <end position="195"/>
    </location>
</feature>
<dbReference type="InterPro" id="IPR000160">
    <property type="entry name" value="GGDEF_dom"/>
</dbReference>
<feature type="transmembrane region" description="Helical" evidence="1">
    <location>
        <begin position="78"/>
        <end position="103"/>
    </location>
</feature>
<feature type="transmembrane region" description="Helical" evidence="1">
    <location>
        <begin position="16"/>
        <end position="35"/>
    </location>
</feature>
<dbReference type="Proteomes" id="UP000643405">
    <property type="component" value="Unassembled WGS sequence"/>
</dbReference>
<dbReference type="PROSITE" id="PS50883">
    <property type="entry name" value="EAL"/>
    <property type="match status" value="1"/>
</dbReference>
<keyword evidence="7" id="KW-1185">Reference proteome</keyword>
<reference evidence="6" key="1">
    <citation type="submission" date="2020-09" db="EMBL/GenBank/DDBJ databases">
        <title>Genome seq and assembly of Tianweitania sp.</title>
        <authorList>
            <person name="Chhetri G."/>
        </authorList>
    </citation>
    <scope>NUCLEOTIDE SEQUENCE</scope>
    <source>
        <strain evidence="6">Rool2</strain>
    </source>
</reference>
<dbReference type="GO" id="GO:0016020">
    <property type="term" value="C:membrane"/>
    <property type="evidence" value="ECO:0007669"/>
    <property type="project" value="UniProtKB-UniRule"/>
</dbReference>
<dbReference type="SMART" id="SM00267">
    <property type="entry name" value="GGDEF"/>
    <property type="match status" value="1"/>
</dbReference>
<evidence type="ECO:0000259" key="4">
    <source>
        <dbReference type="PROSITE" id="PS50887"/>
    </source>
</evidence>
<evidence type="ECO:0000256" key="1">
    <source>
        <dbReference type="PROSITE-ProRule" id="PRU00244"/>
    </source>
</evidence>
<dbReference type="CDD" id="cd01949">
    <property type="entry name" value="GGDEF"/>
    <property type="match status" value="1"/>
</dbReference>
<evidence type="ECO:0000313" key="7">
    <source>
        <dbReference type="Proteomes" id="UP000643405"/>
    </source>
</evidence>
<feature type="domain" description="EAL" evidence="3">
    <location>
        <begin position="535"/>
        <end position="785"/>
    </location>
</feature>
<dbReference type="SUPFAM" id="SSF141868">
    <property type="entry name" value="EAL domain-like"/>
    <property type="match status" value="1"/>
</dbReference>
<name>A0A8J6PH51_9HYPH</name>
<dbReference type="PANTHER" id="PTHR44757:SF2">
    <property type="entry name" value="BIOFILM ARCHITECTURE MAINTENANCE PROTEIN MBAA"/>
    <property type="match status" value="1"/>
</dbReference>
<dbReference type="CDD" id="cd00130">
    <property type="entry name" value="PAS"/>
    <property type="match status" value="1"/>
</dbReference>
<organism evidence="6 7">
    <name type="scientific">Oryzicola mucosus</name>
    <dbReference type="NCBI Taxonomy" id="2767425"/>
    <lineage>
        <taxon>Bacteria</taxon>
        <taxon>Pseudomonadati</taxon>
        <taxon>Pseudomonadota</taxon>
        <taxon>Alphaproteobacteria</taxon>
        <taxon>Hyphomicrobiales</taxon>
        <taxon>Phyllobacteriaceae</taxon>
        <taxon>Oryzicola</taxon>
    </lineage>
</organism>
<dbReference type="PROSITE" id="PS50887">
    <property type="entry name" value="GGDEF"/>
    <property type="match status" value="1"/>
</dbReference>
<evidence type="ECO:0000259" key="2">
    <source>
        <dbReference type="PROSITE" id="PS50112"/>
    </source>
</evidence>
<dbReference type="CDD" id="cd01948">
    <property type="entry name" value="EAL"/>
    <property type="match status" value="1"/>
</dbReference>
<dbReference type="InterPro" id="IPR052155">
    <property type="entry name" value="Biofilm_reg_signaling"/>
</dbReference>
<dbReference type="SMART" id="SM00091">
    <property type="entry name" value="PAS"/>
    <property type="match status" value="1"/>
</dbReference>
<dbReference type="AlphaFoldDB" id="A0A8J6PH51"/>
<dbReference type="InterPro" id="IPR035965">
    <property type="entry name" value="PAS-like_dom_sf"/>
</dbReference>
<dbReference type="Gene3D" id="3.30.450.20">
    <property type="entry name" value="PAS domain"/>
    <property type="match status" value="1"/>
</dbReference>
<comment type="caution">
    <text evidence="6">The sequence shown here is derived from an EMBL/GenBank/DDBJ whole genome shotgun (WGS) entry which is preliminary data.</text>
</comment>
<dbReference type="Pfam" id="PF13426">
    <property type="entry name" value="PAS_9"/>
    <property type="match status" value="1"/>
</dbReference>
<keyword evidence="1" id="KW-0812">Transmembrane</keyword>
<protein>
    <submittedName>
        <fullName evidence="6">EAL domain-containing protein</fullName>
    </submittedName>
</protein>
<dbReference type="Gene3D" id="3.30.70.270">
    <property type="match status" value="1"/>
</dbReference>
<dbReference type="NCBIfam" id="TIGR00254">
    <property type="entry name" value="GGDEF"/>
    <property type="match status" value="1"/>
</dbReference>
<dbReference type="Pfam" id="PF00990">
    <property type="entry name" value="GGDEF"/>
    <property type="match status" value="1"/>
</dbReference>
<dbReference type="SMART" id="SM00052">
    <property type="entry name" value="EAL"/>
    <property type="match status" value="1"/>
</dbReference>
<feature type="domain" description="MHYT" evidence="5">
    <location>
        <begin position="12"/>
        <end position="199"/>
    </location>
</feature>
<feature type="transmembrane region" description="Helical" evidence="1">
    <location>
        <begin position="47"/>
        <end position="72"/>
    </location>
</feature>
<evidence type="ECO:0000313" key="6">
    <source>
        <dbReference type="EMBL" id="MBD0413316.1"/>
    </source>
</evidence>
<dbReference type="Gene3D" id="3.20.20.450">
    <property type="entry name" value="EAL domain"/>
    <property type="match status" value="1"/>
</dbReference>
<dbReference type="GO" id="GO:0003824">
    <property type="term" value="F:catalytic activity"/>
    <property type="evidence" value="ECO:0007669"/>
    <property type="project" value="UniProtKB-ARBA"/>
</dbReference>
<sequence length="790" mass="85067">MLTIYNCIVYDHDLRLVLLAAVVCTLASFAAVSLLNHVRKSSGAARWQWLAVSATSIGFGIWATHFIAMLAFSPGTTVAYSMGLTALSLFLAIGLTGAGIGLAVSRADSYAYLSGGAIIGAGIAAMHYTGMAAYQVQGHLEWHQLYVAASLVSSVLLGALALYVSLRQRSRRNTLVAGVLLTLAICGLHFIGMAAVTVVMDAGAPIPVSAINPTLMAMGVAVVSLAVLVIAGAALWLDLREQQLEVETMRMHALANAAVEGILVCDGDTIVSANDSFCDLTGLPRDQIVGRSLAAFFPEGLGPSAKPLNGVLESQLLAHDGSVVAVELIARIIDYCDRPHSVVAVRDIRERKKAQADILRLANHDPLTGLPNRRSFSGKLNTEIGAMNPQDGRYLALLCLDLDRFKEVNDIFGHSAGDALLQRVTQAVTAVLREGQMMARLGGDEFAVILPGLRDPTHAGRVADDILAAVRNANEGTHGEGIVSTSIGIAVYPSDASDSESLISHADTALYKAKAEGRNMHRFFEAAMGLQERERRLIEYDLRNAVKRGEMGVVYQPQKRIDSRETIGYEALIRWYHPQRGEIDPSYFIPIAEESGAIVQIGEWVLRMACLEAATWDGDMTIAVNVSPVQLHGGAFPLSVQSILMATGLQAHRLEIEITETALIKDLNRTLVTLRHLKLLGVKVTLDDFGTGYSSLANLRAFPFDKIKIDRSFIHSVNTNEQAAAIVRAVVGLGRGLGCPVLAEGVETKEELDFLHLEDCQMAQGYFLGRPSAAEDMSAEFRVEPKRLGA</sequence>
<dbReference type="PROSITE" id="PS50924">
    <property type="entry name" value="MHYT"/>
    <property type="match status" value="1"/>
</dbReference>
<feature type="transmembrane region" description="Helical" evidence="1">
    <location>
        <begin position="215"/>
        <end position="237"/>
    </location>
</feature>
<dbReference type="InterPro" id="IPR043128">
    <property type="entry name" value="Rev_trsase/Diguanyl_cyclase"/>
</dbReference>
<dbReference type="SUPFAM" id="SSF55785">
    <property type="entry name" value="PYP-like sensor domain (PAS domain)"/>
    <property type="match status" value="1"/>
</dbReference>
<dbReference type="InterPro" id="IPR005330">
    <property type="entry name" value="MHYT_dom"/>
</dbReference>
<dbReference type="InterPro" id="IPR035919">
    <property type="entry name" value="EAL_sf"/>
</dbReference>
<dbReference type="Pfam" id="PF03707">
    <property type="entry name" value="MHYT"/>
    <property type="match status" value="3"/>
</dbReference>
<proteinExistence type="predicted"/>
<feature type="transmembrane region" description="Helical" evidence="1">
    <location>
        <begin position="142"/>
        <end position="163"/>
    </location>
</feature>
<feature type="domain" description="GGDEF" evidence="4">
    <location>
        <begin position="393"/>
        <end position="526"/>
    </location>
</feature>
<dbReference type="InterPro" id="IPR001633">
    <property type="entry name" value="EAL_dom"/>
</dbReference>